<keyword evidence="2" id="KW-0813">Transport</keyword>
<feature type="transmembrane region" description="Helical" evidence="6">
    <location>
        <begin position="182"/>
        <end position="201"/>
    </location>
</feature>
<dbReference type="RefSeq" id="XP_046077115.1">
    <property type="nucleotide sequence ID" value="XM_046210481.1"/>
</dbReference>
<feature type="transmembrane region" description="Helical" evidence="6">
    <location>
        <begin position="316"/>
        <end position="336"/>
    </location>
</feature>
<dbReference type="GO" id="GO:0012505">
    <property type="term" value="C:endomembrane system"/>
    <property type="evidence" value="ECO:0007669"/>
    <property type="project" value="UniProtKB-SubCell"/>
</dbReference>
<keyword evidence="4 6" id="KW-1133">Transmembrane helix</keyword>
<feature type="transmembrane region" description="Helical" evidence="6">
    <location>
        <begin position="12"/>
        <end position="38"/>
    </location>
</feature>
<dbReference type="GeneID" id="70240768"/>
<accession>A0AAD4L5T5</accession>
<dbReference type="PANTHER" id="PTHR23501">
    <property type="entry name" value="MAJOR FACILITATOR SUPERFAMILY"/>
    <property type="match status" value="1"/>
</dbReference>
<proteinExistence type="predicted"/>
<evidence type="ECO:0000256" key="3">
    <source>
        <dbReference type="ARBA" id="ARBA00022692"/>
    </source>
</evidence>
<dbReference type="InterPro" id="IPR011701">
    <property type="entry name" value="MFS"/>
</dbReference>
<protein>
    <submittedName>
        <fullName evidence="8">Major facilitator superfamily domain-containing protein</fullName>
    </submittedName>
</protein>
<feature type="transmembrane region" description="Helical" evidence="6">
    <location>
        <begin position="342"/>
        <end position="363"/>
    </location>
</feature>
<comment type="caution">
    <text evidence="8">The sequence shown here is derived from an EMBL/GenBank/DDBJ whole genome shotgun (WGS) entry which is preliminary data.</text>
</comment>
<feature type="transmembrane region" description="Helical" evidence="6">
    <location>
        <begin position="252"/>
        <end position="279"/>
    </location>
</feature>
<keyword evidence="3 6" id="KW-0812">Transmembrane</keyword>
<organism evidence="8 9">
    <name type="scientific">Talaromyces proteolyticus</name>
    <dbReference type="NCBI Taxonomy" id="1131652"/>
    <lineage>
        <taxon>Eukaryota</taxon>
        <taxon>Fungi</taxon>
        <taxon>Dikarya</taxon>
        <taxon>Ascomycota</taxon>
        <taxon>Pezizomycotina</taxon>
        <taxon>Eurotiomycetes</taxon>
        <taxon>Eurotiomycetidae</taxon>
        <taxon>Eurotiales</taxon>
        <taxon>Trichocomaceae</taxon>
        <taxon>Talaromyces</taxon>
        <taxon>Talaromyces sect. Bacilispori</taxon>
    </lineage>
</organism>
<evidence type="ECO:0000256" key="4">
    <source>
        <dbReference type="ARBA" id="ARBA00022989"/>
    </source>
</evidence>
<feature type="transmembrane region" description="Helical" evidence="6">
    <location>
        <begin position="116"/>
        <end position="135"/>
    </location>
</feature>
<dbReference type="InterPro" id="IPR020846">
    <property type="entry name" value="MFS_dom"/>
</dbReference>
<evidence type="ECO:0000256" key="2">
    <source>
        <dbReference type="ARBA" id="ARBA00022448"/>
    </source>
</evidence>
<feature type="transmembrane region" description="Helical" evidence="6">
    <location>
        <begin position="88"/>
        <end position="104"/>
    </location>
</feature>
<feature type="domain" description="Major facilitator superfamily (MFS) profile" evidence="7">
    <location>
        <begin position="1"/>
        <end position="479"/>
    </location>
</feature>
<sequence length="486" mass="52566">MLVFPLLDETMIATLLAPISASFASLSDLSWIATTYLIGMAASNPLSGHVADVFGRRFCLIGSSAIFVIGTLICGLSTHLWVLLLGRAIQGFGSGVMQSVVSFIEADVVTLRNRGITEAVGGILFGVCLAVGGLYGGGMNDTIGWKWAFLIQVPVTIVLAIGAWLLVRIPKKKSHISSLRRLDYVGGIAILLAIVLFQLGLQSGGNSHTWNSLLVLVPLPLSLVSFIVFLVWDSYFAKEPVLPIKLLHNRNLYLSSIFYLLNSMSYFSIEFYIAIYLQVLGHSTTASGLRFIPQAFGAAASIMLAGIIVKITGKYYWLNVLAQIFVILSAALLLLLRVSSPSWYPFVFLGLSGAGFGISWVTVLMASLSSITDDHQASVQSAGYFFRFTGMALGMTVSTAVFQKILNDGLWSSFGNDLGAGPLINTLRTDFNAVQSLAFPERQKAEEDYMNALHAVFYTVTAEAIVAAIASLCLKENELPESLKEN</sequence>
<dbReference type="GO" id="GO:0015174">
    <property type="term" value="F:basic amino acid transmembrane transporter activity"/>
    <property type="evidence" value="ECO:0007669"/>
    <property type="project" value="TreeGrafter"/>
</dbReference>
<dbReference type="Proteomes" id="UP001201262">
    <property type="component" value="Unassembled WGS sequence"/>
</dbReference>
<feature type="transmembrane region" description="Helical" evidence="6">
    <location>
        <begin position="455"/>
        <end position="474"/>
    </location>
</feature>
<evidence type="ECO:0000256" key="5">
    <source>
        <dbReference type="ARBA" id="ARBA00023136"/>
    </source>
</evidence>
<evidence type="ECO:0000256" key="1">
    <source>
        <dbReference type="ARBA" id="ARBA00004127"/>
    </source>
</evidence>
<reference evidence="8" key="1">
    <citation type="submission" date="2021-12" db="EMBL/GenBank/DDBJ databases">
        <title>Convergent genome expansion in fungi linked to evolution of root-endophyte symbiosis.</title>
        <authorList>
            <consortium name="DOE Joint Genome Institute"/>
            <person name="Ke Y.-H."/>
            <person name="Bonito G."/>
            <person name="Liao H.-L."/>
            <person name="Looney B."/>
            <person name="Rojas-Flechas A."/>
            <person name="Nash J."/>
            <person name="Hameed K."/>
            <person name="Schadt C."/>
            <person name="Martin F."/>
            <person name="Crous P.W."/>
            <person name="Miettinen O."/>
            <person name="Magnuson J.K."/>
            <person name="Labbe J."/>
            <person name="Jacobson D."/>
            <person name="Doktycz M.J."/>
            <person name="Veneault-Fourrey C."/>
            <person name="Kuo A."/>
            <person name="Mondo S."/>
            <person name="Calhoun S."/>
            <person name="Riley R."/>
            <person name="Ohm R."/>
            <person name="LaButti K."/>
            <person name="Andreopoulos B."/>
            <person name="Pangilinan J."/>
            <person name="Nolan M."/>
            <person name="Tritt A."/>
            <person name="Clum A."/>
            <person name="Lipzen A."/>
            <person name="Daum C."/>
            <person name="Barry K."/>
            <person name="Grigoriev I.V."/>
            <person name="Vilgalys R."/>
        </authorList>
    </citation>
    <scope>NUCLEOTIDE SEQUENCE</scope>
    <source>
        <strain evidence="8">PMI_201</strain>
    </source>
</reference>
<keyword evidence="9" id="KW-1185">Reference proteome</keyword>
<feature type="transmembrane region" description="Helical" evidence="6">
    <location>
        <begin position="147"/>
        <end position="170"/>
    </location>
</feature>
<feature type="transmembrane region" description="Helical" evidence="6">
    <location>
        <begin position="213"/>
        <end position="232"/>
    </location>
</feature>
<dbReference type="AlphaFoldDB" id="A0AAD4L5T5"/>
<dbReference type="SUPFAM" id="SSF103473">
    <property type="entry name" value="MFS general substrate transporter"/>
    <property type="match status" value="1"/>
</dbReference>
<evidence type="ECO:0000313" key="9">
    <source>
        <dbReference type="Proteomes" id="UP001201262"/>
    </source>
</evidence>
<dbReference type="Gene3D" id="1.20.1250.20">
    <property type="entry name" value="MFS general substrate transporter like domains"/>
    <property type="match status" value="1"/>
</dbReference>
<gene>
    <name evidence="8" type="ORF">BGW36DRAFT_287112</name>
</gene>
<dbReference type="EMBL" id="JAJTJA010000002">
    <property type="protein sequence ID" value="KAH8704097.1"/>
    <property type="molecule type" value="Genomic_DNA"/>
</dbReference>
<comment type="subcellular location">
    <subcellularLocation>
        <location evidence="1">Endomembrane system</location>
        <topology evidence="1">Multi-pass membrane protein</topology>
    </subcellularLocation>
</comment>
<dbReference type="Gene3D" id="1.20.1720.10">
    <property type="entry name" value="Multidrug resistance protein D"/>
    <property type="match status" value="1"/>
</dbReference>
<evidence type="ECO:0000256" key="6">
    <source>
        <dbReference type="SAM" id="Phobius"/>
    </source>
</evidence>
<evidence type="ECO:0000313" key="8">
    <source>
        <dbReference type="EMBL" id="KAH8704097.1"/>
    </source>
</evidence>
<dbReference type="Pfam" id="PF07690">
    <property type="entry name" value="MFS_1"/>
    <property type="match status" value="1"/>
</dbReference>
<dbReference type="PANTHER" id="PTHR23501:SF191">
    <property type="entry name" value="VACUOLAR BASIC AMINO ACID TRANSPORTER 4"/>
    <property type="match status" value="1"/>
</dbReference>
<keyword evidence="5 6" id="KW-0472">Membrane</keyword>
<dbReference type="InterPro" id="IPR036259">
    <property type="entry name" value="MFS_trans_sf"/>
</dbReference>
<dbReference type="GO" id="GO:0000329">
    <property type="term" value="C:fungal-type vacuole membrane"/>
    <property type="evidence" value="ECO:0007669"/>
    <property type="project" value="TreeGrafter"/>
</dbReference>
<dbReference type="PROSITE" id="PS50850">
    <property type="entry name" value="MFS"/>
    <property type="match status" value="1"/>
</dbReference>
<evidence type="ECO:0000259" key="7">
    <source>
        <dbReference type="PROSITE" id="PS50850"/>
    </source>
</evidence>
<feature type="transmembrane region" description="Helical" evidence="6">
    <location>
        <begin position="291"/>
        <end position="309"/>
    </location>
</feature>
<feature type="transmembrane region" description="Helical" evidence="6">
    <location>
        <begin position="58"/>
        <end position="82"/>
    </location>
</feature>
<name>A0AAD4L5T5_9EURO</name>
<feature type="transmembrane region" description="Helical" evidence="6">
    <location>
        <begin position="384"/>
        <end position="406"/>
    </location>
</feature>